<dbReference type="Gene3D" id="1.10.10.10">
    <property type="entry name" value="Winged helix-like DNA-binding domain superfamily/Winged helix DNA-binding domain"/>
    <property type="match status" value="1"/>
</dbReference>
<keyword evidence="5" id="KW-1185">Reference proteome</keyword>
<dbReference type="GO" id="GO:0005524">
    <property type="term" value="F:ATP binding"/>
    <property type="evidence" value="ECO:0007669"/>
    <property type="project" value="InterPro"/>
</dbReference>
<comment type="caution">
    <text evidence="4">The sequence shown here is derived from an EMBL/GenBank/DDBJ whole genome shotgun (WGS) entry which is preliminary data.</text>
</comment>
<dbReference type="CDD" id="cd00090">
    <property type="entry name" value="HTH_ARSR"/>
    <property type="match status" value="1"/>
</dbReference>
<dbReference type="InterPro" id="IPR027417">
    <property type="entry name" value="P-loop_NTPase"/>
</dbReference>
<dbReference type="InterPro" id="IPR011991">
    <property type="entry name" value="ArsR-like_HTH"/>
</dbReference>
<dbReference type="RefSeq" id="WP_148042493.1">
    <property type="nucleotide sequence ID" value="NZ_QIBX01000006.1"/>
</dbReference>
<dbReference type="Pfam" id="PF03008">
    <property type="entry name" value="DUF234"/>
    <property type="match status" value="1"/>
</dbReference>
<gene>
    <name evidence="4" type="ORF">DMP06_04690</name>
</gene>
<dbReference type="PANTHER" id="PTHR34704:SF1">
    <property type="entry name" value="ATPASE"/>
    <property type="match status" value="1"/>
</dbReference>
<dbReference type="Pfam" id="PF01637">
    <property type="entry name" value="ATPase_2"/>
    <property type="match status" value="1"/>
</dbReference>
<dbReference type="Proteomes" id="UP000269591">
    <property type="component" value="Unassembled WGS sequence"/>
</dbReference>
<dbReference type="AlphaFoldDB" id="A0A3N0B0I3"/>
<evidence type="ECO:0000313" key="5">
    <source>
        <dbReference type="Proteomes" id="UP000269591"/>
    </source>
</evidence>
<feature type="domain" description="ATPase" evidence="2">
    <location>
        <begin position="39"/>
        <end position="266"/>
    </location>
</feature>
<dbReference type="SUPFAM" id="SSF52540">
    <property type="entry name" value="P-loop containing nucleoside triphosphate hydrolases"/>
    <property type="match status" value="1"/>
</dbReference>
<name>A0A3N0B0I3_9ACTN</name>
<feature type="domain" description="HTH arsR-type" evidence="1">
    <location>
        <begin position="309"/>
        <end position="348"/>
    </location>
</feature>
<dbReference type="InterPro" id="IPR001845">
    <property type="entry name" value="HTH_ArsR_DNA-bd_dom"/>
</dbReference>
<accession>A0A3N0B0I3</accession>
<dbReference type="InterPro" id="IPR036388">
    <property type="entry name" value="WH-like_DNA-bd_sf"/>
</dbReference>
<dbReference type="GO" id="GO:0003700">
    <property type="term" value="F:DNA-binding transcription factor activity"/>
    <property type="evidence" value="ECO:0007669"/>
    <property type="project" value="InterPro"/>
</dbReference>
<evidence type="ECO:0000259" key="3">
    <source>
        <dbReference type="Pfam" id="PF03008"/>
    </source>
</evidence>
<protein>
    <recommendedName>
        <fullName evidence="6">ATP-binding protein</fullName>
    </recommendedName>
</protein>
<feature type="non-terminal residue" evidence="4">
    <location>
        <position position="1"/>
    </location>
</feature>
<dbReference type="SUPFAM" id="SSF46785">
    <property type="entry name" value="Winged helix' DNA-binding domain"/>
    <property type="match status" value="1"/>
</dbReference>
<evidence type="ECO:0000313" key="4">
    <source>
        <dbReference type="EMBL" id="RNL40438.1"/>
    </source>
</evidence>
<dbReference type="Pfam" id="PF01022">
    <property type="entry name" value="HTH_5"/>
    <property type="match status" value="1"/>
</dbReference>
<dbReference type="Gene3D" id="3.40.50.300">
    <property type="entry name" value="P-loop containing nucleotide triphosphate hydrolases"/>
    <property type="match status" value="1"/>
</dbReference>
<evidence type="ECO:0000259" key="1">
    <source>
        <dbReference type="Pfam" id="PF01022"/>
    </source>
</evidence>
<sequence>GRGVRVSHDKVRSAERSHGGVAGALIFREGVARAVEGVFTGRWSGLEALNRAMKARHRLVVLYGSRGVGKTALVHEFCKDKNYICWCAPEASGAVQLESFLNRLEQGNDGSISAAFECACSQGNEWKAAFKVAFGESASSEFDAVMQLHNAHARKDGSSAKGKPVIVLDEFSRVARQDASTLEALRAAWESASSSDAMLILCDSDSGFVERELLAGGGALGGLVTDAIRLNLLPYWEVAEFFPHYSPEEKTLAYAIFGGMPRHLTQCDPEISLADNVIRNVLRKGSALYDEAECIAHREFREPARYNSILCAIAHGSTRVSEIARASSLSTAKASVYLKNLVSAGIVEREFPVNVGLQQGSICGGGRGRYRIFDRLLRFWYTFAFPNLSDLEMGDARGVWERRIAPSLWRFAAEPMRLMCADWLCRESSASRMPFVCSNVGAWWDSGTWIDVTGIDEAGTCMIVGAVELSSEPVGLKAYWNLVEKAAVLPAIEKHYVLFSHAGFDPRLVQFAKGDSFVRLVPLDGLYA</sequence>
<evidence type="ECO:0000259" key="2">
    <source>
        <dbReference type="Pfam" id="PF01637"/>
    </source>
</evidence>
<reference evidence="5" key="1">
    <citation type="submission" date="2018-05" db="EMBL/GenBank/DDBJ databases">
        <title>Genome Sequencing of selected type strains of the family Eggerthellaceae.</title>
        <authorList>
            <person name="Danylec N."/>
            <person name="Stoll D.A."/>
            <person name="Doetsch A."/>
            <person name="Huch M."/>
        </authorList>
    </citation>
    <scope>NUCLEOTIDE SEQUENCE [LARGE SCALE GENOMIC DNA]</scope>
    <source>
        <strain evidence="5">DSM 24851</strain>
    </source>
</reference>
<dbReference type="InterPro" id="IPR004256">
    <property type="entry name" value="DUF234"/>
</dbReference>
<proteinExistence type="predicted"/>
<evidence type="ECO:0008006" key="6">
    <source>
        <dbReference type="Google" id="ProtNLM"/>
    </source>
</evidence>
<dbReference type="EMBL" id="QIBX01000006">
    <property type="protein sequence ID" value="RNL40438.1"/>
    <property type="molecule type" value="Genomic_DNA"/>
</dbReference>
<feature type="domain" description="DUF234" evidence="3">
    <location>
        <begin position="380"/>
        <end position="466"/>
    </location>
</feature>
<dbReference type="InterPro" id="IPR011579">
    <property type="entry name" value="ATPase_dom"/>
</dbReference>
<organism evidence="4 5">
    <name type="scientific">Slackia equolifaciens</name>
    <dbReference type="NCBI Taxonomy" id="498718"/>
    <lineage>
        <taxon>Bacteria</taxon>
        <taxon>Bacillati</taxon>
        <taxon>Actinomycetota</taxon>
        <taxon>Coriobacteriia</taxon>
        <taxon>Eggerthellales</taxon>
        <taxon>Eggerthellaceae</taxon>
        <taxon>Slackia</taxon>
    </lineage>
</organism>
<dbReference type="InterPro" id="IPR036390">
    <property type="entry name" value="WH_DNA-bd_sf"/>
</dbReference>
<dbReference type="PANTHER" id="PTHR34704">
    <property type="entry name" value="ATPASE"/>
    <property type="match status" value="1"/>
</dbReference>